<reference evidence="3" key="1">
    <citation type="journal article" date="2019" name="Int. J. Syst. Evol. Microbiol.">
        <title>The Global Catalogue of Microorganisms (GCM) 10K type strain sequencing project: providing services to taxonomists for standard genome sequencing and annotation.</title>
        <authorList>
            <consortium name="The Broad Institute Genomics Platform"/>
            <consortium name="The Broad Institute Genome Sequencing Center for Infectious Disease"/>
            <person name="Wu L."/>
            <person name="Ma J."/>
        </authorList>
    </citation>
    <scope>NUCLEOTIDE SEQUENCE [LARGE SCALE GENOMIC DNA]</scope>
    <source>
        <strain evidence="3">JCM 31319</strain>
    </source>
</reference>
<keyword evidence="1" id="KW-1133">Transmembrane helix</keyword>
<feature type="transmembrane region" description="Helical" evidence="1">
    <location>
        <begin position="49"/>
        <end position="67"/>
    </location>
</feature>
<evidence type="ECO:0000313" key="2">
    <source>
        <dbReference type="EMBL" id="MFD1186304.1"/>
    </source>
</evidence>
<feature type="transmembrane region" description="Helical" evidence="1">
    <location>
        <begin position="18"/>
        <end position="37"/>
    </location>
</feature>
<keyword evidence="1" id="KW-0812">Transmembrane</keyword>
<dbReference type="Proteomes" id="UP001597094">
    <property type="component" value="Unassembled WGS sequence"/>
</dbReference>
<proteinExistence type="predicted"/>
<organism evidence="2 3">
    <name type="scientific">Pontibacter rugosus</name>
    <dbReference type="NCBI Taxonomy" id="1745966"/>
    <lineage>
        <taxon>Bacteria</taxon>
        <taxon>Pseudomonadati</taxon>
        <taxon>Bacteroidota</taxon>
        <taxon>Cytophagia</taxon>
        <taxon>Cytophagales</taxon>
        <taxon>Hymenobacteraceae</taxon>
        <taxon>Pontibacter</taxon>
    </lineage>
</organism>
<dbReference type="EMBL" id="JBHTLD010000062">
    <property type="protein sequence ID" value="MFD1186304.1"/>
    <property type="molecule type" value="Genomic_DNA"/>
</dbReference>
<accession>A0ABW3SN50</accession>
<dbReference type="RefSeq" id="WP_377525868.1">
    <property type="nucleotide sequence ID" value="NZ_JBHTLD010000062.1"/>
</dbReference>
<comment type="caution">
    <text evidence="2">The sequence shown here is derived from an EMBL/GenBank/DDBJ whole genome shotgun (WGS) entry which is preliminary data.</text>
</comment>
<evidence type="ECO:0000313" key="3">
    <source>
        <dbReference type="Proteomes" id="UP001597094"/>
    </source>
</evidence>
<evidence type="ECO:0000256" key="1">
    <source>
        <dbReference type="SAM" id="Phobius"/>
    </source>
</evidence>
<name>A0ABW3SN50_9BACT</name>
<keyword evidence="3" id="KW-1185">Reference proteome</keyword>
<protein>
    <submittedName>
        <fullName evidence="2">Uncharacterized protein</fullName>
    </submittedName>
</protein>
<sequence>MRQSVDTTASGGATLKKLLLRAILAGVFSGVLLSPLLLSLHREVNLFKAYSILVPLGVVYVLVLYFYRRKG</sequence>
<gene>
    <name evidence="2" type="ORF">ACFQ2O_08820</name>
</gene>
<keyword evidence="1" id="KW-0472">Membrane</keyword>